<accession>A0A6J3M1Y0</accession>
<dbReference type="GeneID" id="54357845"/>
<dbReference type="Proteomes" id="UP000504637">
    <property type="component" value="Unplaced"/>
</dbReference>
<evidence type="ECO:0000313" key="1">
    <source>
        <dbReference type="Proteomes" id="UP000504637"/>
    </source>
</evidence>
<reference evidence="2" key="1">
    <citation type="submission" date="2020-01" db="EMBL/GenBank/DDBJ databases">
        <authorList>
            <consortium name="DOE Joint Genome Institute"/>
            <person name="Haridas S."/>
            <person name="Albert R."/>
            <person name="Binder M."/>
            <person name="Bloem J."/>
            <person name="Labutti K."/>
            <person name="Salamov A."/>
            <person name="Andreopoulos B."/>
            <person name="Baker S.E."/>
            <person name="Barry K."/>
            <person name="Bills G."/>
            <person name="Bluhm B.H."/>
            <person name="Cannon C."/>
            <person name="Castanera R."/>
            <person name="Culley D.E."/>
            <person name="Daum C."/>
            <person name="Ezra D."/>
            <person name="Gonzalez J.B."/>
            <person name="Henrissat B."/>
            <person name="Kuo A."/>
            <person name="Liang C."/>
            <person name="Lipzen A."/>
            <person name="Lutzoni F."/>
            <person name="Magnuson J."/>
            <person name="Mondo S."/>
            <person name="Nolan M."/>
            <person name="Ohm R."/>
            <person name="Pangilinan J."/>
            <person name="Park H.-J."/>
            <person name="Ramirez L."/>
            <person name="Alfaro M."/>
            <person name="Sun H."/>
            <person name="Tritt A."/>
            <person name="Yoshinaga Y."/>
            <person name="Zwiers L.-H."/>
            <person name="Turgeon B.G."/>
            <person name="Goodwin S.B."/>
            <person name="Spatafora J.W."/>
            <person name="Crous P.W."/>
            <person name="Grigoriev I.V."/>
        </authorList>
    </citation>
    <scope>NUCLEOTIDE SEQUENCE</scope>
    <source>
        <strain evidence="2">CBS 342.82</strain>
    </source>
</reference>
<gene>
    <name evidence="2" type="ORF">K489DRAFT_260926</name>
</gene>
<name>A0A6J3M1Y0_9PEZI</name>
<reference evidence="2" key="2">
    <citation type="submission" date="2020-04" db="EMBL/GenBank/DDBJ databases">
        <authorList>
            <consortium name="NCBI Genome Project"/>
        </authorList>
    </citation>
    <scope>NUCLEOTIDE SEQUENCE</scope>
    <source>
        <strain evidence="2">CBS 342.82</strain>
    </source>
</reference>
<evidence type="ECO:0000313" key="2">
    <source>
        <dbReference type="RefSeq" id="XP_033457968.1"/>
    </source>
</evidence>
<dbReference type="RefSeq" id="XP_033457968.1">
    <property type="nucleotide sequence ID" value="XM_033600045.1"/>
</dbReference>
<dbReference type="AlphaFoldDB" id="A0A6J3M1Y0"/>
<organism evidence="2">
    <name type="scientific">Dissoconium aciculare CBS 342.82</name>
    <dbReference type="NCBI Taxonomy" id="1314786"/>
    <lineage>
        <taxon>Eukaryota</taxon>
        <taxon>Fungi</taxon>
        <taxon>Dikarya</taxon>
        <taxon>Ascomycota</taxon>
        <taxon>Pezizomycotina</taxon>
        <taxon>Dothideomycetes</taxon>
        <taxon>Dothideomycetidae</taxon>
        <taxon>Mycosphaerellales</taxon>
        <taxon>Dissoconiaceae</taxon>
        <taxon>Dissoconium</taxon>
    </lineage>
</organism>
<protein>
    <submittedName>
        <fullName evidence="2">Uncharacterized protein</fullName>
    </submittedName>
</protein>
<sequence>MIAVYRNARVSSSWRHHPRRRRPNSVARAVPCRIGRAHGPFRPGSLGGSCDGARRWMGSGEGERKRQREADLSTPRFGISMHCAARDLQATRSMGAAAAVAVVVVVVASARVKTQCLCLRLRILFVETEFQRSFILEYSVSSSEVHIFGPHEDDNGLLACSKISSGGDIPARTTNSSTNKSDSCYCSKTQQYLVHTNKDDTVTAAAAATATASPTNATVVNHSWTWTKAPPWPPSALSIVPQSDRQDSAL</sequence>
<reference evidence="2" key="3">
    <citation type="submission" date="2025-08" db="UniProtKB">
        <authorList>
            <consortium name="RefSeq"/>
        </authorList>
    </citation>
    <scope>IDENTIFICATION</scope>
    <source>
        <strain evidence="2">CBS 342.82</strain>
    </source>
</reference>
<proteinExistence type="predicted"/>
<keyword evidence="1" id="KW-1185">Reference proteome</keyword>